<dbReference type="InterPro" id="IPR038973">
    <property type="entry name" value="MutL/Mlh/Pms-like"/>
</dbReference>
<comment type="similarity">
    <text evidence="1">Belongs to the DNA mismatch repair MutL/HexB family.</text>
</comment>
<protein>
    <submittedName>
        <fullName evidence="3">ATP-binding protein</fullName>
    </submittedName>
</protein>
<dbReference type="AlphaFoldDB" id="A0A7X1LN68"/>
<dbReference type="InterPro" id="IPR036890">
    <property type="entry name" value="HATPase_C_sf"/>
</dbReference>
<comment type="caution">
    <text evidence="3">The sequence shown here is derived from an EMBL/GenBank/DDBJ whole genome shotgun (WGS) entry which is preliminary data.</text>
</comment>
<dbReference type="GO" id="GO:0016887">
    <property type="term" value="F:ATP hydrolysis activity"/>
    <property type="evidence" value="ECO:0007669"/>
    <property type="project" value="InterPro"/>
</dbReference>
<dbReference type="GO" id="GO:0006298">
    <property type="term" value="P:mismatch repair"/>
    <property type="evidence" value="ECO:0007669"/>
    <property type="project" value="InterPro"/>
</dbReference>
<proteinExistence type="inferred from homology"/>
<organism evidence="3 5">
    <name type="scientific">Klebsiella pneumoniae</name>
    <dbReference type="NCBI Taxonomy" id="573"/>
    <lineage>
        <taxon>Bacteria</taxon>
        <taxon>Pseudomonadati</taxon>
        <taxon>Pseudomonadota</taxon>
        <taxon>Gammaproteobacteria</taxon>
        <taxon>Enterobacterales</taxon>
        <taxon>Enterobacteriaceae</taxon>
        <taxon>Klebsiella/Raoultella group</taxon>
        <taxon>Klebsiella</taxon>
        <taxon>Klebsiella pneumoniae complex</taxon>
    </lineage>
</organism>
<keyword evidence="3" id="KW-0067">ATP-binding</keyword>
<dbReference type="Pfam" id="PF13589">
    <property type="entry name" value="HATPase_c_3"/>
    <property type="match status" value="1"/>
</dbReference>
<gene>
    <name evidence="3" type="ORF">H7U16_05335</name>
    <name evidence="4" type="ORF">IE978_13430</name>
</gene>
<dbReference type="SUPFAM" id="SSF55874">
    <property type="entry name" value="ATPase domain of HSP90 chaperone/DNA topoisomerase II/histidine kinase"/>
    <property type="match status" value="1"/>
</dbReference>
<sequence length="82" mass="8631">MPIQVLPPQLANQIAAGEVVERPASVVKELVENSLDAGATRIDIDIERGGAKLIRIRDNGSGIKRRAGAGPGSSCDQQDRLA</sequence>
<dbReference type="EMBL" id="JACXSV010000009">
    <property type="protein sequence ID" value="MBD3722454.1"/>
    <property type="molecule type" value="Genomic_DNA"/>
</dbReference>
<evidence type="ECO:0000256" key="1">
    <source>
        <dbReference type="ARBA" id="ARBA00006082"/>
    </source>
</evidence>
<dbReference type="Proteomes" id="UP000592342">
    <property type="component" value="Unassembled WGS sequence"/>
</dbReference>
<reference evidence="3 5" key="2">
    <citation type="submission" date="2020-08" db="EMBL/GenBank/DDBJ databases">
        <title>Tigecycline and colistin resistance in Klebsiella pneumoniae.</title>
        <authorList>
            <person name="Ramesh N."/>
            <person name="Shanthini T."/>
            <person name="Prasanth M."/>
            <person name="Senthilkumar N."/>
            <person name="Meesala Krishna M."/>
            <person name="Guruswami G."/>
        </authorList>
    </citation>
    <scope>NUCLEOTIDE SEQUENCE [LARGE SCALE GENOMIC DNA]</scope>
    <source>
        <strain evidence="3 5">SHM 84</strain>
    </source>
</reference>
<feature type="region of interest" description="Disordered" evidence="2">
    <location>
        <begin position="62"/>
        <end position="82"/>
    </location>
</feature>
<dbReference type="GO" id="GO:0005524">
    <property type="term" value="F:ATP binding"/>
    <property type="evidence" value="ECO:0007669"/>
    <property type="project" value="UniProtKB-KW"/>
</dbReference>
<name>A0A7X1LN68_KLEPN</name>
<evidence type="ECO:0000313" key="5">
    <source>
        <dbReference type="Proteomes" id="UP000592342"/>
    </source>
</evidence>
<dbReference type="EMBL" id="JACLRA010000001">
    <property type="protein sequence ID" value="MBC2862241.1"/>
    <property type="molecule type" value="Genomic_DNA"/>
</dbReference>
<dbReference type="PANTHER" id="PTHR10073:SF12">
    <property type="entry name" value="DNA MISMATCH REPAIR PROTEIN MLH1"/>
    <property type="match status" value="1"/>
</dbReference>
<evidence type="ECO:0000313" key="4">
    <source>
        <dbReference type="EMBL" id="MBD3722454.1"/>
    </source>
</evidence>
<dbReference type="PANTHER" id="PTHR10073">
    <property type="entry name" value="DNA MISMATCH REPAIR PROTEIN MLH, PMS, MUTL"/>
    <property type="match status" value="1"/>
</dbReference>
<accession>A0A7X1LN68</accession>
<keyword evidence="3" id="KW-0547">Nucleotide-binding</keyword>
<reference evidence="4" key="1">
    <citation type="submission" date="2020-07" db="EMBL/GenBank/DDBJ databases">
        <title>Clinical and genomic characterization of carbapenemase-producing Enterobacterales causing secondary infections during the COVID-19 crisis at a New York City hospital.</title>
        <authorList>
            <person name="Gomez-Simmonds A."/>
            <person name="Annavajhala M.K."/>
            <person name="Uhlemann A.-C."/>
        </authorList>
    </citation>
    <scope>NUCLEOTIDE SEQUENCE</scope>
    <source>
        <strain evidence="4">KP1826</strain>
    </source>
</reference>
<dbReference type="Proteomes" id="UP000598328">
    <property type="component" value="Unassembled WGS sequence"/>
</dbReference>
<evidence type="ECO:0000313" key="3">
    <source>
        <dbReference type="EMBL" id="MBC2862241.1"/>
    </source>
</evidence>
<dbReference type="GO" id="GO:0032300">
    <property type="term" value="C:mismatch repair complex"/>
    <property type="evidence" value="ECO:0007669"/>
    <property type="project" value="InterPro"/>
</dbReference>
<dbReference type="Gene3D" id="3.30.565.10">
    <property type="entry name" value="Histidine kinase-like ATPase, C-terminal domain"/>
    <property type="match status" value="1"/>
</dbReference>
<dbReference type="GO" id="GO:0140664">
    <property type="term" value="F:ATP-dependent DNA damage sensor activity"/>
    <property type="evidence" value="ECO:0007669"/>
    <property type="project" value="InterPro"/>
</dbReference>
<evidence type="ECO:0000256" key="2">
    <source>
        <dbReference type="SAM" id="MobiDB-lite"/>
    </source>
</evidence>